<comment type="cofactor">
    <cofactor evidence="1 9">
        <name>heme</name>
        <dbReference type="ChEBI" id="CHEBI:30413"/>
    </cofactor>
</comment>
<dbReference type="Gene3D" id="1.10.630.10">
    <property type="entry name" value="Cytochrome P450"/>
    <property type="match status" value="1"/>
</dbReference>
<evidence type="ECO:0000256" key="4">
    <source>
        <dbReference type="ARBA" id="ARBA00022617"/>
    </source>
</evidence>
<dbReference type="PANTHER" id="PTHR46300">
    <property type="entry name" value="P450, PUTATIVE (EUROFUNG)-RELATED-RELATED"/>
    <property type="match status" value="1"/>
</dbReference>
<protein>
    <submittedName>
        <fullName evidence="11">Cytochrome P450</fullName>
    </submittedName>
</protein>
<keyword evidence="6 10" id="KW-0560">Oxidoreductase</keyword>
<dbReference type="InterPro" id="IPR002401">
    <property type="entry name" value="Cyt_P450_E_grp-I"/>
</dbReference>
<dbReference type="Pfam" id="PF00067">
    <property type="entry name" value="p450"/>
    <property type="match status" value="1"/>
</dbReference>
<dbReference type="PRINTS" id="PR00463">
    <property type="entry name" value="EP450I"/>
</dbReference>
<keyword evidence="12" id="KW-1185">Reference proteome</keyword>
<dbReference type="SUPFAM" id="SSF48264">
    <property type="entry name" value="Cytochrome P450"/>
    <property type="match status" value="1"/>
</dbReference>
<organism evidence="11 12">
    <name type="scientific">Calocera viscosa (strain TUFC12733)</name>
    <dbReference type="NCBI Taxonomy" id="1330018"/>
    <lineage>
        <taxon>Eukaryota</taxon>
        <taxon>Fungi</taxon>
        <taxon>Dikarya</taxon>
        <taxon>Basidiomycota</taxon>
        <taxon>Agaricomycotina</taxon>
        <taxon>Dacrymycetes</taxon>
        <taxon>Dacrymycetales</taxon>
        <taxon>Dacrymycetaceae</taxon>
        <taxon>Calocera</taxon>
    </lineage>
</organism>
<sequence length="363" mass="40519">MLTEEAAILVQGFIECPEEDIVHQIHRIAASVGWRSLFGHKSIPLLGPDPTHRIEELGLEMTVAVLPGGSMVDIFPLLKPVIARVAYLRRRADLWYEEISGCFERAYSANQVEGQPSVSGVLKKTGEKLGLDRHAGSWVVGGLFFAAEDTMACALLWFVYAMLLYPETASAAREQLREVLGDRRPAFSDRDKLPQVEAMVKEVLRWRPPAPLSVAHAASEDFEYIGYTIPRGAIVVANVFEIARDPLLYADGDSFDPSRFIDDNGQLKQSSRDSKDDYLCFGHGRRICVGKDLAINALWISVAYLLWAFDFKRARDRHGVEANHSASGFRDKGATIEPPDFSVQVMPRYPDLVERLKIPSSSE</sequence>
<evidence type="ECO:0000256" key="7">
    <source>
        <dbReference type="ARBA" id="ARBA00023004"/>
    </source>
</evidence>
<dbReference type="InterPro" id="IPR017972">
    <property type="entry name" value="Cyt_P450_CS"/>
</dbReference>
<dbReference type="Proteomes" id="UP000076738">
    <property type="component" value="Unassembled WGS sequence"/>
</dbReference>
<evidence type="ECO:0000256" key="1">
    <source>
        <dbReference type="ARBA" id="ARBA00001971"/>
    </source>
</evidence>
<dbReference type="PRINTS" id="PR00385">
    <property type="entry name" value="P450"/>
</dbReference>
<evidence type="ECO:0000313" key="11">
    <source>
        <dbReference type="EMBL" id="KZP01105.1"/>
    </source>
</evidence>
<proteinExistence type="inferred from homology"/>
<name>A0A167RNI4_CALVF</name>
<evidence type="ECO:0000313" key="12">
    <source>
        <dbReference type="Proteomes" id="UP000076738"/>
    </source>
</evidence>
<gene>
    <name evidence="11" type="ORF">CALVIDRAFT_594633</name>
</gene>
<evidence type="ECO:0000256" key="8">
    <source>
        <dbReference type="ARBA" id="ARBA00023033"/>
    </source>
</evidence>
<comment type="similarity">
    <text evidence="3 10">Belongs to the cytochrome P450 family.</text>
</comment>
<feature type="binding site" description="axial binding residue" evidence="9">
    <location>
        <position position="288"/>
    </location>
    <ligand>
        <name>heme</name>
        <dbReference type="ChEBI" id="CHEBI:30413"/>
    </ligand>
    <ligandPart>
        <name>Fe</name>
        <dbReference type="ChEBI" id="CHEBI:18248"/>
    </ligandPart>
</feature>
<evidence type="ECO:0000256" key="6">
    <source>
        <dbReference type="ARBA" id="ARBA00023002"/>
    </source>
</evidence>
<dbReference type="InterPro" id="IPR050364">
    <property type="entry name" value="Cytochrome_P450_fung"/>
</dbReference>
<dbReference type="STRING" id="1330018.A0A167RNI4"/>
<accession>A0A167RNI4</accession>
<evidence type="ECO:0000256" key="5">
    <source>
        <dbReference type="ARBA" id="ARBA00022723"/>
    </source>
</evidence>
<dbReference type="GO" id="GO:0020037">
    <property type="term" value="F:heme binding"/>
    <property type="evidence" value="ECO:0007669"/>
    <property type="project" value="InterPro"/>
</dbReference>
<dbReference type="PROSITE" id="PS00086">
    <property type="entry name" value="CYTOCHROME_P450"/>
    <property type="match status" value="1"/>
</dbReference>
<evidence type="ECO:0000256" key="2">
    <source>
        <dbReference type="ARBA" id="ARBA00005179"/>
    </source>
</evidence>
<dbReference type="EMBL" id="KV417267">
    <property type="protein sequence ID" value="KZP01105.1"/>
    <property type="molecule type" value="Genomic_DNA"/>
</dbReference>
<dbReference type="InterPro" id="IPR001128">
    <property type="entry name" value="Cyt_P450"/>
</dbReference>
<dbReference type="PANTHER" id="PTHR46300:SF7">
    <property type="entry name" value="P450, PUTATIVE (EUROFUNG)-RELATED"/>
    <property type="match status" value="1"/>
</dbReference>
<dbReference type="GO" id="GO:0005506">
    <property type="term" value="F:iron ion binding"/>
    <property type="evidence" value="ECO:0007669"/>
    <property type="project" value="InterPro"/>
</dbReference>
<reference evidence="11 12" key="1">
    <citation type="journal article" date="2016" name="Mol. Biol. Evol.">
        <title>Comparative Genomics of Early-Diverging Mushroom-Forming Fungi Provides Insights into the Origins of Lignocellulose Decay Capabilities.</title>
        <authorList>
            <person name="Nagy L.G."/>
            <person name="Riley R."/>
            <person name="Tritt A."/>
            <person name="Adam C."/>
            <person name="Daum C."/>
            <person name="Floudas D."/>
            <person name="Sun H."/>
            <person name="Yadav J.S."/>
            <person name="Pangilinan J."/>
            <person name="Larsson K.H."/>
            <person name="Matsuura K."/>
            <person name="Barry K."/>
            <person name="Labutti K."/>
            <person name="Kuo R."/>
            <person name="Ohm R.A."/>
            <person name="Bhattacharya S.S."/>
            <person name="Shirouzu T."/>
            <person name="Yoshinaga Y."/>
            <person name="Martin F.M."/>
            <person name="Grigoriev I.V."/>
            <person name="Hibbett D.S."/>
        </authorList>
    </citation>
    <scope>NUCLEOTIDE SEQUENCE [LARGE SCALE GENOMIC DNA]</scope>
    <source>
        <strain evidence="11 12">TUFC12733</strain>
    </source>
</reference>
<evidence type="ECO:0000256" key="3">
    <source>
        <dbReference type="ARBA" id="ARBA00010617"/>
    </source>
</evidence>
<keyword evidence="7 9" id="KW-0408">Iron</keyword>
<keyword evidence="5 9" id="KW-0479">Metal-binding</keyword>
<dbReference type="GO" id="GO:0016705">
    <property type="term" value="F:oxidoreductase activity, acting on paired donors, with incorporation or reduction of molecular oxygen"/>
    <property type="evidence" value="ECO:0007669"/>
    <property type="project" value="InterPro"/>
</dbReference>
<evidence type="ECO:0000256" key="9">
    <source>
        <dbReference type="PIRSR" id="PIRSR602401-1"/>
    </source>
</evidence>
<dbReference type="InterPro" id="IPR036396">
    <property type="entry name" value="Cyt_P450_sf"/>
</dbReference>
<dbReference type="AlphaFoldDB" id="A0A167RNI4"/>
<evidence type="ECO:0000256" key="10">
    <source>
        <dbReference type="RuleBase" id="RU000461"/>
    </source>
</evidence>
<dbReference type="GO" id="GO:0004497">
    <property type="term" value="F:monooxygenase activity"/>
    <property type="evidence" value="ECO:0007669"/>
    <property type="project" value="UniProtKB-KW"/>
</dbReference>
<comment type="pathway">
    <text evidence="2">Secondary metabolite biosynthesis.</text>
</comment>
<dbReference type="OrthoDB" id="2789670at2759"/>
<keyword evidence="8 10" id="KW-0503">Monooxygenase</keyword>
<keyword evidence="4 9" id="KW-0349">Heme</keyword>